<keyword evidence="4" id="KW-0813">Transport</keyword>
<reference evidence="14" key="1">
    <citation type="submission" date="2020-05" db="EMBL/GenBank/DDBJ databases">
        <title>Fertoebacter nigrum gen. nov., sp. nov., a new member of the family Rhodobacteraceae.</title>
        <authorList>
            <person name="Szuroczki S."/>
            <person name="Abbaszade G."/>
            <person name="Buni D."/>
            <person name="Schumann P."/>
            <person name="Toth E."/>
        </authorList>
    </citation>
    <scope>NUCLEOTIDE SEQUENCE</scope>
    <source>
        <strain evidence="14">RG-N-1a</strain>
    </source>
</reference>
<protein>
    <recommendedName>
        <fullName evidence="3">Magnesium transport protein CorA</fullName>
    </recommendedName>
</protein>
<dbReference type="Gene3D" id="1.20.58.340">
    <property type="entry name" value="Magnesium transport protein CorA, transmembrane region"/>
    <property type="match status" value="1"/>
</dbReference>
<evidence type="ECO:0000256" key="2">
    <source>
        <dbReference type="ARBA" id="ARBA00009765"/>
    </source>
</evidence>
<feature type="transmembrane region" description="Helical" evidence="13">
    <location>
        <begin position="295"/>
        <end position="315"/>
    </location>
</feature>
<keyword evidence="8" id="KW-0460">Magnesium</keyword>
<dbReference type="GO" id="GO:0005886">
    <property type="term" value="C:plasma membrane"/>
    <property type="evidence" value="ECO:0007669"/>
    <property type="project" value="UniProtKB-SubCell"/>
</dbReference>
<accession>A0A8X8KM55</accession>
<keyword evidence="7 13" id="KW-0812">Transmembrane</keyword>
<dbReference type="EMBL" id="WHUT02000002">
    <property type="protein sequence ID" value="NUB43565.1"/>
    <property type="molecule type" value="Genomic_DNA"/>
</dbReference>
<evidence type="ECO:0000256" key="12">
    <source>
        <dbReference type="ARBA" id="ARBA00034269"/>
    </source>
</evidence>
<dbReference type="GO" id="GO:0015099">
    <property type="term" value="F:nickel cation transmembrane transporter activity"/>
    <property type="evidence" value="ECO:0007669"/>
    <property type="project" value="TreeGrafter"/>
</dbReference>
<evidence type="ECO:0000256" key="9">
    <source>
        <dbReference type="ARBA" id="ARBA00022989"/>
    </source>
</evidence>
<evidence type="ECO:0000256" key="10">
    <source>
        <dbReference type="ARBA" id="ARBA00023065"/>
    </source>
</evidence>
<evidence type="ECO:0000256" key="6">
    <source>
        <dbReference type="ARBA" id="ARBA00022519"/>
    </source>
</evidence>
<evidence type="ECO:0000256" key="5">
    <source>
        <dbReference type="ARBA" id="ARBA00022475"/>
    </source>
</evidence>
<keyword evidence="9 13" id="KW-1133">Transmembrane helix</keyword>
<dbReference type="SUPFAM" id="SSF143865">
    <property type="entry name" value="CorA soluble domain-like"/>
    <property type="match status" value="1"/>
</dbReference>
<evidence type="ECO:0000256" key="13">
    <source>
        <dbReference type="SAM" id="Phobius"/>
    </source>
</evidence>
<evidence type="ECO:0000256" key="3">
    <source>
        <dbReference type="ARBA" id="ARBA00019439"/>
    </source>
</evidence>
<dbReference type="CDD" id="cd12837">
    <property type="entry name" value="EcCorA-like_u1"/>
    <property type="match status" value="1"/>
</dbReference>
<dbReference type="Gene3D" id="3.30.460.20">
    <property type="entry name" value="CorA soluble domain-like"/>
    <property type="match status" value="1"/>
</dbReference>
<evidence type="ECO:0000256" key="4">
    <source>
        <dbReference type="ARBA" id="ARBA00022448"/>
    </source>
</evidence>
<dbReference type="SUPFAM" id="SSF144083">
    <property type="entry name" value="Magnesium transport protein CorA, transmembrane region"/>
    <property type="match status" value="1"/>
</dbReference>
<keyword evidence="10" id="KW-0406">Ion transport</keyword>
<evidence type="ECO:0000256" key="7">
    <source>
        <dbReference type="ARBA" id="ARBA00022692"/>
    </source>
</evidence>
<sequence>MLYAYSEFGGTLVKLAADAPLDAALWADLYQPTADQAAAVASAFGVDVPTLEDMEEIEISNRLYRENGVDYMTVVLPGFSETKTPISGPVSFIIAAGRLVTVRHHAPRPFETYPSRADKVGHGCAMADEIFLGLMEEIIGRMADLLEGIGRGLDEVSRTVFTPQNGQLAPLRLQVALERVGREGDLLGRVRLALLTLERAVGFFLHRLQDHGHDALHRAVVKALLRDIAALEVHGDFLSNRIGLASDATLGMINLQQNSTVRIVSVVAVLFLPPTLIASIYGMNFAVMPELAQPWGYPMALGLMVAAGAATYLFFKWKKWL</sequence>
<dbReference type="InterPro" id="IPR045863">
    <property type="entry name" value="CorA_TM1_TM2"/>
</dbReference>
<dbReference type="PANTHER" id="PTHR47685:SF1">
    <property type="entry name" value="MAGNESIUM TRANSPORT PROTEIN CORA"/>
    <property type="match status" value="1"/>
</dbReference>
<evidence type="ECO:0000313" key="15">
    <source>
        <dbReference type="Proteomes" id="UP000484076"/>
    </source>
</evidence>
<comment type="catalytic activity">
    <reaction evidence="12">
        <text>Mg(2+)(in) = Mg(2+)(out)</text>
        <dbReference type="Rhea" id="RHEA:29827"/>
        <dbReference type="ChEBI" id="CHEBI:18420"/>
    </reaction>
</comment>
<dbReference type="GO" id="GO:0015095">
    <property type="term" value="F:magnesium ion transmembrane transporter activity"/>
    <property type="evidence" value="ECO:0007669"/>
    <property type="project" value="TreeGrafter"/>
</dbReference>
<evidence type="ECO:0000256" key="1">
    <source>
        <dbReference type="ARBA" id="ARBA00004429"/>
    </source>
</evidence>
<dbReference type="PANTHER" id="PTHR47685">
    <property type="entry name" value="MAGNESIUM TRANSPORT PROTEIN CORA"/>
    <property type="match status" value="1"/>
</dbReference>
<dbReference type="Proteomes" id="UP000484076">
    <property type="component" value="Unassembled WGS sequence"/>
</dbReference>
<evidence type="ECO:0000313" key="14">
    <source>
        <dbReference type="EMBL" id="NUB43565.1"/>
    </source>
</evidence>
<dbReference type="InterPro" id="IPR045861">
    <property type="entry name" value="CorA_cytoplasmic_dom"/>
</dbReference>
<keyword evidence="11 13" id="KW-0472">Membrane</keyword>
<keyword evidence="15" id="KW-1185">Reference proteome</keyword>
<dbReference type="GO" id="GO:0015087">
    <property type="term" value="F:cobalt ion transmembrane transporter activity"/>
    <property type="evidence" value="ECO:0007669"/>
    <property type="project" value="TreeGrafter"/>
</dbReference>
<dbReference type="InterPro" id="IPR002523">
    <property type="entry name" value="MgTranspt_CorA/ZnTranspt_ZntB"/>
</dbReference>
<gene>
    <name evidence="14" type="ORF">GEU84_004145</name>
</gene>
<dbReference type="AlphaFoldDB" id="A0A8X8KM55"/>
<dbReference type="FunFam" id="1.20.58.340:FF:000001">
    <property type="entry name" value="Magnesium transport protein CorA"/>
    <property type="match status" value="1"/>
</dbReference>
<dbReference type="RefSeq" id="WP_152824366.1">
    <property type="nucleotide sequence ID" value="NZ_WHUT02000002.1"/>
</dbReference>
<evidence type="ECO:0000256" key="8">
    <source>
        <dbReference type="ARBA" id="ARBA00022842"/>
    </source>
</evidence>
<keyword evidence="5" id="KW-1003">Cell membrane</keyword>
<feature type="transmembrane region" description="Helical" evidence="13">
    <location>
        <begin position="261"/>
        <end position="283"/>
    </location>
</feature>
<proteinExistence type="inferred from homology"/>
<dbReference type="InterPro" id="IPR050829">
    <property type="entry name" value="CorA_MIT"/>
</dbReference>
<evidence type="ECO:0000256" key="11">
    <source>
        <dbReference type="ARBA" id="ARBA00023136"/>
    </source>
</evidence>
<comment type="caution">
    <text evidence="14">The sequence shown here is derived from an EMBL/GenBank/DDBJ whole genome shotgun (WGS) entry which is preliminary data.</text>
</comment>
<keyword evidence="6" id="KW-0997">Cell inner membrane</keyword>
<comment type="similarity">
    <text evidence="2">Belongs to the CorA metal ion transporter (MIT) (TC 1.A.35) family.</text>
</comment>
<comment type="subcellular location">
    <subcellularLocation>
        <location evidence="1">Cell inner membrane</location>
        <topology evidence="1">Multi-pass membrane protein</topology>
    </subcellularLocation>
</comment>
<organism evidence="14 15">
    <name type="scientific">Fertoeibacter niger</name>
    <dbReference type="NCBI Taxonomy" id="2656921"/>
    <lineage>
        <taxon>Bacteria</taxon>
        <taxon>Pseudomonadati</taxon>
        <taxon>Pseudomonadota</taxon>
        <taxon>Alphaproteobacteria</taxon>
        <taxon>Rhodobacterales</taxon>
        <taxon>Paracoccaceae</taxon>
        <taxon>Fertoeibacter</taxon>
    </lineage>
</organism>
<dbReference type="Pfam" id="PF01544">
    <property type="entry name" value="CorA"/>
    <property type="match status" value="1"/>
</dbReference>
<name>A0A8X8KM55_9RHOB</name>